<dbReference type="EMBL" id="CP133838">
    <property type="protein sequence ID" value="WMY72734.1"/>
    <property type="molecule type" value="Genomic_DNA"/>
</dbReference>
<evidence type="ECO:0000256" key="1">
    <source>
        <dbReference type="SAM" id="Phobius"/>
    </source>
</evidence>
<accession>A0ABY9S5E3</accession>
<dbReference type="Proteomes" id="UP001246690">
    <property type="component" value="Chromosome"/>
</dbReference>
<organism evidence="2 3">
    <name type="scientific">Buttiauxella selenatireducens</name>
    <dbReference type="NCBI Taxonomy" id="3073902"/>
    <lineage>
        <taxon>Bacteria</taxon>
        <taxon>Pseudomonadati</taxon>
        <taxon>Pseudomonadota</taxon>
        <taxon>Gammaproteobacteria</taxon>
        <taxon>Enterobacterales</taxon>
        <taxon>Enterobacteriaceae</taxon>
        <taxon>Buttiauxella</taxon>
    </lineage>
</organism>
<gene>
    <name evidence="2" type="ORF">RHD99_14765</name>
</gene>
<keyword evidence="3" id="KW-1185">Reference proteome</keyword>
<keyword evidence="1" id="KW-0472">Membrane</keyword>
<keyword evidence="1" id="KW-0812">Transmembrane</keyword>
<name>A0ABY9S5E3_9ENTR</name>
<feature type="transmembrane region" description="Helical" evidence="1">
    <location>
        <begin position="143"/>
        <end position="166"/>
    </location>
</feature>
<keyword evidence="1" id="KW-1133">Transmembrane helix</keyword>
<dbReference type="RefSeq" id="WP_309874861.1">
    <property type="nucleotide sequence ID" value="NZ_CP133838.1"/>
</dbReference>
<evidence type="ECO:0000313" key="2">
    <source>
        <dbReference type="EMBL" id="WMY72734.1"/>
    </source>
</evidence>
<feature type="transmembrane region" description="Helical" evidence="1">
    <location>
        <begin position="61"/>
        <end position="82"/>
    </location>
</feature>
<evidence type="ECO:0000313" key="3">
    <source>
        <dbReference type="Proteomes" id="UP001246690"/>
    </source>
</evidence>
<protein>
    <submittedName>
        <fullName evidence="2">Uncharacterized protein</fullName>
    </submittedName>
</protein>
<reference evidence="2 3" key="1">
    <citation type="submission" date="2023-09" db="EMBL/GenBank/DDBJ databases">
        <title>Buttiauxella selenatireducens sp. nov., isolated from the rhizosphere of Cardamine hupingshanesis.</title>
        <authorList>
            <person name="Zhang S."/>
            <person name="Xu Z."/>
            <person name="Wang H."/>
            <person name="Guo Y."/>
        </authorList>
    </citation>
    <scope>NUCLEOTIDE SEQUENCE [LARGE SCALE GENOMIC DNA]</scope>
    <source>
        <strain evidence="2 3">R73</strain>
    </source>
</reference>
<proteinExistence type="predicted"/>
<feature type="transmembrane region" description="Helical" evidence="1">
    <location>
        <begin position="12"/>
        <end position="40"/>
    </location>
</feature>
<sequence length="225" mass="25852">MKRFTRENLILIIVMTLELILISQGHIYTAYLLIFLYCGYMAYKERQLFLELMKSAFTIKFYNVVIWFVSYIFSLKILSFTTGIDEDYLKFSPYILAVPVSICIAYMFIVIATGMFGALSILMEPARIILPHGVKASIEKSKFMKAGQLIQFSLVLFVLPFILAAYSTDYIARAAILADAKFISDCGGRESATMYLRKSNEECYRFTLDRHVLSHKPETIKSQKQ</sequence>
<feature type="transmembrane region" description="Helical" evidence="1">
    <location>
        <begin position="94"/>
        <end position="122"/>
    </location>
</feature>